<dbReference type="Proteomes" id="UP000068026">
    <property type="component" value="Chromosome"/>
</dbReference>
<organism evidence="3 5">
    <name type="scientific">Anaerotignum propionicum DSM 1682</name>
    <dbReference type="NCBI Taxonomy" id="991789"/>
    <lineage>
        <taxon>Bacteria</taxon>
        <taxon>Bacillati</taxon>
        <taxon>Bacillota</taxon>
        <taxon>Clostridia</taxon>
        <taxon>Lachnospirales</taxon>
        <taxon>Anaerotignaceae</taxon>
        <taxon>Anaerotignum</taxon>
    </lineage>
</organism>
<evidence type="ECO:0000313" key="4">
    <source>
        <dbReference type="Proteomes" id="UP000068026"/>
    </source>
</evidence>
<reference evidence="4" key="2">
    <citation type="submission" date="2016-01" db="EMBL/GenBank/DDBJ databases">
        <authorList>
            <person name="Poehlein A."/>
            <person name="Schlien K."/>
            <person name="Gottschalk G."/>
            <person name="Buckel W."/>
            <person name="Daniel R."/>
        </authorList>
    </citation>
    <scope>NUCLEOTIDE SEQUENCE [LARGE SCALE GENOMIC DNA]</scope>
    <source>
        <strain evidence="4">X2</strain>
    </source>
</reference>
<evidence type="ECO:0000256" key="1">
    <source>
        <dbReference type="SAM" id="SignalP"/>
    </source>
</evidence>
<dbReference type="RefSeq" id="WP_066046849.1">
    <property type="nucleotide sequence ID" value="NZ_CP014223.1"/>
</dbReference>
<reference evidence="2 4" key="1">
    <citation type="journal article" date="2016" name="Genome Announc.">
        <title>Complete Genome Sequence of the Amino Acid-Fermenting Clostridium propionicum X2 (DSM 1682).</title>
        <authorList>
            <person name="Poehlein A."/>
            <person name="Schlien K."/>
            <person name="Chowdhury N.P."/>
            <person name="Gottschalk G."/>
            <person name="Buckel W."/>
            <person name="Daniel R."/>
        </authorList>
    </citation>
    <scope>NUCLEOTIDE SEQUENCE [LARGE SCALE GENOMIC DNA]</scope>
    <source>
        <strain evidence="2 4">X2</strain>
    </source>
</reference>
<reference evidence="5" key="4">
    <citation type="submission" date="2016-11" db="EMBL/GenBank/DDBJ databases">
        <authorList>
            <person name="Jaros S."/>
            <person name="Januszkiewicz K."/>
            <person name="Wedrychowicz H."/>
        </authorList>
    </citation>
    <scope>NUCLEOTIDE SEQUENCE [LARGE SCALE GENOMIC DNA]</scope>
    <source>
        <strain evidence="5">DSM 1682</strain>
    </source>
</reference>
<dbReference type="EMBL" id="CP014223">
    <property type="protein sequence ID" value="AMJ39832.1"/>
    <property type="molecule type" value="Genomic_DNA"/>
</dbReference>
<dbReference type="PROSITE" id="PS51257">
    <property type="entry name" value="PROKAR_LIPOPROTEIN"/>
    <property type="match status" value="1"/>
</dbReference>
<proteinExistence type="predicted"/>
<feature type="chain" id="PRO_5044547748" description="Lipoprotein" evidence="1">
    <location>
        <begin position="26"/>
        <end position="126"/>
    </location>
</feature>
<gene>
    <name evidence="2" type="ORF">CPRO_02090</name>
    <name evidence="3" type="ORF">SAMN02745151_00144</name>
</gene>
<dbReference type="Proteomes" id="UP000184204">
    <property type="component" value="Unassembled WGS sequence"/>
</dbReference>
<dbReference type="KEGG" id="cpro:CPRO_02090"/>
<accession>A0A0X8V840</accession>
<reference evidence="3" key="3">
    <citation type="submission" date="2016-11" db="EMBL/GenBank/DDBJ databases">
        <authorList>
            <person name="Varghese N."/>
            <person name="Submissions S."/>
        </authorList>
    </citation>
    <scope>NUCLEOTIDE SEQUENCE</scope>
    <source>
        <strain evidence="3">DSM 1682</strain>
    </source>
</reference>
<dbReference type="AlphaFoldDB" id="A0A0X8V840"/>
<evidence type="ECO:0008006" key="6">
    <source>
        <dbReference type="Google" id="ProtNLM"/>
    </source>
</evidence>
<evidence type="ECO:0000313" key="5">
    <source>
        <dbReference type="Proteomes" id="UP000184204"/>
    </source>
</evidence>
<evidence type="ECO:0000313" key="3">
    <source>
        <dbReference type="EMBL" id="SHE28001.1"/>
    </source>
</evidence>
<name>A0A0X8V840_ANAPI</name>
<keyword evidence="1" id="KW-0732">Signal</keyword>
<evidence type="ECO:0000313" key="2">
    <source>
        <dbReference type="EMBL" id="AMJ39832.1"/>
    </source>
</evidence>
<dbReference type="OrthoDB" id="9964002at2"/>
<protein>
    <recommendedName>
        <fullName evidence="6">Lipoprotein</fullName>
    </recommendedName>
</protein>
<dbReference type="EMBL" id="FQUA01000001">
    <property type="protein sequence ID" value="SHE28001.1"/>
    <property type="molecule type" value="Genomic_DNA"/>
</dbReference>
<feature type="signal peptide" evidence="1">
    <location>
        <begin position="1"/>
        <end position="25"/>
    </location>
</feature>
<sequence>MMKKFSFITMLATMMLAFGGCGSSANNLGGATDGYGYGYNSYGYNNYDSDGRAYNGYNAGTYTSSGGAAYWDGYGINSGRPLTDNTVGTTLGNDVRDMGTGLKNAGRNVTNGVRNTLDNSTATVAS</sequence>
<keyword evidence="4" id="KW-1185">Reference proteome</keyword>